<evidence type="ECO:0000256" key="1">
    <source>
        <dbReference type="SAM" id="MobiDB-lite"/>
    </source>
</evidence>
<dbReference type="OrthoDB" id="2432577at2759"/>
<feature type="compositionally biased region" description="Acidic residues" evidence="1">
    <location>
        <begin position="1"/>
        <end position="22"/>
    </location>
</feature>
<accession>A0A9N9GXC5</accession>
<reference evidence="2" key="1">
    <citation type="submission" date="2021-06" db="EMBL/GenBank/DDBJ databases">
        <authorList>
            <person name="Kallberg Y."/>
            <person name="Tangrot J."/>
            <person name="Rosling A."/>
        </authorList>
    </citation>
    <scope>NUCLEOTIDE SEQUENCE</scope>
    <source>
        <strain evidence="2">BR232B</strain>
    </source>
</reference>
<dbReference type="AlphaFoldDB" id="A0A9N9GXC5"/>
<evidence type="ECO:0000313" key="2">
    <source>
        <dbReference type="EMBL" id="CAG8633586.1"/>
    </source>
</evidence>
<dbReference type="EMBL" id="CAJVPI010002018">
    <property type="protein sequence ID" value="CAG8633586.1"/>
    <property type="molecule type" value="Genomic_DNA"/>
</dbReference>
<dbReference type="Proteomes" id="UP000789739">
    <property type="component" value="Unassembled WGS sequence"/>
</dbReference>
<proteinExistence type="predicted"/>
<feature type="region of interest" description="Disordered" evidence="1">
    <location>
        <begin position="202"/>
        <end position="240"/>
    </location>
</feature>
<evidence type="ECO:0000313" key="3">
    <source>
        <dbReference type="Proteomes" id="UP000789739"/>
    </source>
</evidence>
<organism evidence="2 3">
    <name type="scientific">Paraglomus brasilianum</name>
    <dbReference type="NCBI Taxonomy" id="144538"/>
    <lineage>
        <taxon>Eukaryota</taxon>
        <taxon>Fungi</taxon>
        <taxon>Fungi incertae sedis</taxon>
        <taxon>Mucoromycota</taxon>
        <taxon>Glomeromycotina</taxon>
        <taxon>Glomeromycetes</taxon>
        <taxon>Paraglomerales</taxon>
        <taxon>Paraglomeraceae</taxon>
        <taxon>Paraglomus</taxon>
    </lineage>
</organism>
<sequence length="335" mass="38356">MNGMEGEEEKSADNIDEIDDNEGNDHDDNSNFSLVAQTLHALEKHRTARTAIENIRNADVNKATASDGKCPGCGWSPKTGKTRDLNKHMDLTRNRPCQALLQLSRNTQPIPQVTVLDPNARKPDETVKQWGSRMRKRLKEVINEDHPQPQNLFQCKRLYDQLLQVDPEAYIPEKPLTEEEQRFEQEFFDKPEIEEAEFQHELSQREIDESATQDYASSEAGPGPQTQAHRESQVSGLPIPDMNLRVDSKGGFLDLDIWPVPYPDNKEHRVIWQNGIRTAKDMFKVDGAEYAFSTWFTKAKEIDFASIILEAENKDEAMLYNAYIGIIQDKKLMKL</sequence>
<comment type="caution">
    <text evidence="2">The sequence shown here is derived from an EMBL/GenBank/DDBJ whole genome shotgun (WGS) entry which is preliminary data.</text>
</comment>
<feature type="region of interest" description="Disordered" evidence="1">
    <location>
        <begin position="1"/>
        <end position="32"/>
    </location>
</feature>
<keyword evidence="3" id="KW-1185">Reference proteome</keyword>
<gene>
    <name evidence="2" type="ORF">PBRASI_LOCUS9381</name>
</gene>
<name>A0A9N9GXC5_9GLOM</name>
<protein>
    <submittedName>
        <fullName evidence="2">8048_t:CDS:1</fullName>
    </submittedName>
</protein>